<name>A0AB34K9M9_PRYPA</name>
<sequence length="229" mass="25250">MVAALESLTHRSFKFPATPTRWDLLDRIKFPQWHADLKRVVKYATSPTFLGSSPPPFNVASAAGPSTRSAMRSTSSTSASHAHACAPTPAQEEWLKHNILLYDIMLASVTLTEDQLDHVESAFGKVSDGNALYDWVVSHADDSTLSAQIVLKQALKKLVIGDMATALEVDEVFRVIQVTWPKITEYDNTSSAPMIEFALSLFPSGYAHKYYLAAVQMFQDGGAVFWTPI</sequence>
<reference evidence="1 2" key="1">
    <citation type="journal article" date="2024" name="Science">
        <title>Giant polyketide synthase enzymes in the biosynthesis of giant marine polyether toxins.</title>
        <authorList>
            <person name="Fallon T.R."/>
            <person name="Shende V.V."/>
            <person name="Wierzbicki I.H."/>
            <person name="Pendleton A.L."/>
            <person name="Watervoot N.F."/>
            <person name="Auber R.P."/>
            <person name="Gonzalez D.J."/>
            <person name="Wisecaver J.H."/>
            <person name="Moore B.S."/>
        </authorList>
    </citation>
    <scope>NUCLEOTIDE SEQUENCE [LARGE SCALE GENOMIC DNA]</scope>
    <source>
        <strain evidence="1 2">12B1</strain>
    </source>
</reference>
<accession>A0AB34K9M9</accession>
<dbReference type="AlphaFoldDB" id="A0AB34K9M9"/>
<gene>
    <name evidence="1" type="ORF">AB1Y20_000789</name>
</gene>
<dbReference type="EMBL" id="JBGBPQ010000001">
    <property type="protein sequence ID" value="KAL1529858.1"/>
    <property type="molecule type" value="Genomic_DNA"/>
</dbReference>
<keyword evidence="2" id="KW-1185">Reference proteome</keyword>
<protein>
    <submittedName>
        <fullName evidence="1">Uncharacterized protein</fullName>
    </submittedName>
</protein>
<dbReference type="Proteomes" id="UP001515480">
    <property type="component" value="Unassembled WGS sequence"/>
</dbReference>
<organism evidence="1 2">
    <name type="scientific">Prymnesium parvum</name>
    <name type="common">Toxic golden alga</name>
    <dbReference type="NCBI Taxonomy" id="97485"/>
    <lineage>
        <taxon>Eukaryota</taxon>
        <taxon>Haptista</taxon>
        <taxon>Haptophyta</taxon>
        <taxon>Prymnesiophyceae</taxon>
        <taxon>Prymnesiales</taxon>
        <taxon>Prymnesiaceae</taxon>
        <taxon>Prymnesium</taxon>
    </lineage>
</organism>
<evidence type="ECO:0000313" key="2">
    <source>
        <dbReference type="Proteomes" id="UP001515480"/>
    </source>
</evidence>
<comment type="caution">
    <text evidence="1">The sequence shown here is derived from an EMBL/GenBank/DDBJ whole genome shotgun (WGS) entry which is preliminary data.</text>
</comment>
<proteinExistence type="predicted"/>
<evidence type="ECO:0000313" key="1">
    <source>
        <dbReference type="EMBL" id="KAL1529858.1"/>
    </source>
</evidence>